<gene>
    <name evidence="1" type="ORF">L1987_29548</name>
</gene>
<keyword evidence="2" id="KW-1185">Reference proteome</keyword>
<reference evidence="2" key="1">
    <citation type="journal article" date="2022" name="Mol. Ecol. Resour.">
        <title>The genomes of chicory, endive, great burdock and yacon provide insights into Asteraceae palaeo-polyploidization history and plant inulin production.</title>
        <authorList>
            <person name="Fan W."/>
            <person name="Wang S."/>
            <person name="Wang H."/>
            <person name="Wang A."/>
            <person name="Jiang F."/>
            <person name="Liu H."/>
            <person name="Zhao H."/>
            <person name="Xu D."/>
            <person name="Zhang Y."/>
        </authorList>
    </citation>
    <scope>NUCLEOTIDE SEQUENCE [LARGE SCALE GENOMIC DNA]</scope>
    <source>
        <strain evidence="2">cv. Yunnan</strain>
    </source>
</reference>
<reference evidence="1 2" key="2">
    <citation type="journal article" date="2022" name="Mol. Ecol. Resour.">
        <title>The genomes of chicory, endive, great burdock and yacon provide insights into Asteraceae paleo-polyploidization history and plant inulin production.</title>
        <authorList>
            <person name="Fan W."/>
            <person name="Wang S."/>
            <person name="Wang H."/>
            <person name="Wang A."/>
            <person name="Jiang F."/>
            <person name="Liu H."/>
            <person name="Zhao H."/>
            <person name="Xu D."/>
            <person name="Zhang Y."/>
        </authorList>
    </citation>
    <scope>NUCLEOTIDE SEQUENCE [LARGE SCALE GENOMIC DNA]</scope>
    <source>
        <strain evidence="2">cv. Yunnan</strain>
        <tissue evidence="1">Leaves</tissue>
    </source>
</reference>
<accession>A0ACB9HZQ0</accession>
<protein>
    <submittedName>
        <fullName evidence="1">Uncharacterized protein</fullName>
    </submittedName>
</protein>
<evidence type="ECO:0000313" key="1">
    <source>
        <dbReference type="EMBL" id="KAI3801443.1"/>
    </source>
</evidence>
<organism evidence="1 2">
    <name type="scientific">Smallanthus sonchifolius</name>
    <dbReference type="NCBI Taxonomy" id="185202"/>
    <lineage>
        <taxon>Eukaryota</taxon>
        <taxon>Viridiplantae</taxon>
        <taxon>Streptophyta</taxon>
        <taxon>Embryophyta</taxon>
        <taxon>Tracheophyta</taxon>
        <taxon>Spermatophyta</taxon>
        <taxon>Magnoliopsida</taxon>
        <taxon>eudicotyledons</taxon>
        <taxon>Gunneridae</taxon>
        <taxon>Pentapetalae</taxon>
        <taxon>asterids</taxon>
        <taxon>campanulids</taxon>
        <taxon>Asterales</taxon>
        <taxon>Asteraceae</taxon>
        <taxon>Asteroideae</taxon>
        <taxon>Heliantheae alliance</taxon>
        <taxon>Millerieae</taxon>
        <taxon>Smallanthus</taxon>
    </lineage>
</organism>
<name>A0ACB9HZQ0_9ASTR</name>
<dbReference type="EMBL" id="CM042027">
    <property type="protein sequence ID" value="KAI3801443.1"/>
    <property type="molecule type" value="Genomic_DNA"/>
</dbReference>
<proteinExistence type="predicted"/>
<dbReference type="Proteomes" id="UP001056120">
    <property type="component" value="Linkage Group LG10"/>
</dbReference>
<evidence type="ECO:0000313" key="2">
    <source>
        <dbReference type="Proteomes" id="UP001056120"/>
    </source>
</evidence>
<sequence length="606" mass="65540">MSGTFKLLPILLLALFTFSVSGNLIVSIDCGETEITTDSNLITWTPDETLISNGVARVVQSSNSVSPVMDSIRVFTTRKKNCYTYPVTQGDKVLVRAWFNYGNYDRLSSPPTFDLHFDGNFWTTVRTTMSGVLMHEATYVAKHDAVSVCVAQTKPNQFPLMSALEIRSVDSEAYSDVDENRALFLISRASYGASQTLRYPDDDYDRIWLPQPASDGTKDVTTEAIYINTTGPNNPPSGILRDAITVESASDGITLVTVSPSNTLLYLTMYFSEVSNLDSTQTRSFRIYESSTAGSGPTQPPISPPYGGVVVRDLNNYSVDSATNISLIATVDSDLPPLINAIEAFSISGVLTDGTDSNDVEALALLQTTFDMLEAWSGDPCLPAPYSWDWLNCSYDAATPRITALYLDGFEFSGELPDISSMDALEIIDLHNNTLTGTIPDFLGTMPNLQQLNLADNEFSGSIPTTLSKNNKLKLDVTGNPSLCTSGKSCSSIDSSPGSTPITKNKKSSALPVVLGTTIPAFFLIWVAAAVFIILRKKRRSVNTNVPNVTGGGAKGDFNGLHKIGEEMVYEMKGNVVPQTFGSPSPLLDDSGETSDLHGHTGEQNP</sequence>
<comment type="caution">
    <text evidence="1">The sequence shown here is derived from an EMBL/GenBank/DDBJ whole genome shotgun (WGS) entry which is preliminary data.</text>
</comment>